<evidence type="ECO:0000256" key="21">
    <source>
        <dbReference type="ARBA" id="ARBA00034430"/>
    </source>
</evidence>
<keyword evidence="10" id="KW-0631">Potassium channel</keyword>
<keyword evidence="8 24" id="KW-0812">Transmembrane</keyword>
<dbReference type="PROSITE" id="PS00888">
    <property type="entry name" value="CNMP_BINDING_1"/>
    <property type="match status" value="1"/>
</dbReference>
<gene>
    <name evidence="26" type="ORF">LYPA_23C004560</name>
</gene>
<keyword evidence="19" id="KW-1071">Ligand-gated ion channel</keyword>
<keyword evidence="5" id="KW-1003">Cell membrane</keyword>
<dbReference type="Pfam" id="PF00520">
    <property type="entry name" value="Ion_trans"/>
    <property type="match status" value="1"/>
</dbReference>
<name>A0A485MTD0_LYNPA</name>
<comment type="catalytic activity">
    <reaction evidence="21">
        <text>K(+)(in) = K(+)(out)</text>
        <dbReference type="Rhea" id="RHEA:29463"/>
        <dbReference type="ChEBI" id="CHEBI:29103"/>
    </reaction>
</comment>
<sequence>MQRQFGALLQPGVNKFSLRMFGSQKAVEREQERVKSAGAWIIHPYSDFRFYWDFTMLLFMVGNLIIIPVGITFFKDETTAPWIVFNVVSDTFFLMDLVLNFRTGIVIEDNTEIILDPEKIKKKYLRTWFVVDFVSSIPVDYIFLIVEKGIDSEVYKTARALRIRRRAGDPHAAPCPAPQIFHMTYDLASAVMRICNLISMMLLLCHWDGCLQFLVPMLQDFPRNCWVSINGMVNHSWSELYSFALFKAMSHMLCIGYGRQAPESMTDIWLTMLSMIVGATCYAMFIGHATALIQSLDSSRRQYQEKYKQVEQYMSFHKLPADFRQKIHDYYEHRYQGKMFDEDSILGELNGPLREEIVNFNCRKLVASMPLFANADPNFVTAMLTKLKFEVFQPGDYIIREGTIGKKMYFIQHGVVSVLTKGNKEMKLSDGSYFGGANSLTQCTQRCAPWMDRTGAQYPRTHCGRRAAEAHAPGLQPADAPAPPPGKKNSILLHKVQHDLNSGVFNNQENAIIQEIVKYDREMVQQAELGQRVGLFPPPPPPQVTSAIATLQQAVAMSFCPQVARPLVGPLALGSPRLVRRPPPGPGPGPGPAPSSAAAGGQHLVHDLHVSCVGPEAVVHGDEGQAFPAVAVGVSREGGCPFRATPPLCSFPSSPQAPPPAVGPGSPPLPQPILSPHPSLQGSVPGVLCHPQEAGTNGNLSLNAGSFLTRLSTHLPYGHAWVPLQSSEQKPRRFPLQGPRTRQNSVLPCRHSLGWNHRHFSLGAVTPSPPAQPAASPSHTPRRLGAFAYAYV</sequence>
<evidence type="ECO:0000256" key="11">
    <source>
        <dbReference type="ARBA" id="ARBA00022882"/>
    </source>
</evidence>
<evidence type="ECO:0000256" key="8">
    <source>
        <dbReference type="ARBA" id="ARBA00022692"/>
    </source>
</evidence>
<dbReference type="Gene3D" id="2.60.120.10">
    <property type="entry name" value="Jelly Rolls"/>
    <property type="match status" value="1"/>
</dbReference>
<keyword evidence="14" id="KW-0915">Sodium</keyword>
<keyword evidence="6" id="KW-0633">Potassium transport</keyword>
<keyword evidence="15" id="KW-0406">Ion transport</keyword>
<dbReference type="GO" id="GO:0030424">
    <property type="term" value="C:axon"/>
    <property type="evidence" value="ECO:0007669"/>
    <property type="project" value="TreeGrafter"/>
</dbReference>
<comment type="similarity">
    <text evidence="2">Belongs to the potassium channel HCN family.</text>
</comment>
<dbReference type="SMART" id="SM00100">
    <property type="entry name" value="cNMP"/>
    <property type="match status" value="1"/>
</dbReference>
<keyword evidence="17" id="KW-0114">cAMP</keyword>
<evidence type="ECO:0000256" key="2">
    <source>
        <dbReference type="ARBA" id="ARBA00006305"/>
    </source>
</evidence>
<keyword evidence="3" id="KW-0813">Transport</keyword>
<comment type="catalytic activity">
    <reaction evidence="22">
        <text>Na(+)(in) = Na(+)(out)</text>
        <dbReference type="Rhea" id="RHEA:34963"/>
        <dbReference type="ChEBI" id="CHEBI:29101"/>
    </reaction>
</comment>
<dbReference type="Pfam" id="PF08412">
    <property type="entry name" value="Ion_trans_N"/>
    <property type="match status" value="1"/>
</dbReference>
<keyword evidence="16 24" id="KW-0472">Membrane</keyword>
<feature type="transmembrane region" description="Helical" evidence="24">
    <location>
        <begin position="80"/>
        <end position="99"/>
    </location>
</feature>
<keyword evidence="9" id="KW-0547">Nucleotide-binding</keyword>
<dbReference type="InterPro" id="IPR013621">
    <property type="entry name" value="Ion_trans_N"/>
</dbReference>
<dbReference type="PROSITE" id="PS50042">
    <property type="entry name" value="CNMP_BINDING_3"/>
    <property type="match status" value="1"/>
</dbReference>
<dbReference type="InterPro" id="IPR051413">
    <property type="entry name" value="K/Na_HCN_channel"/>
</dbReference>
<evidence type="ECO:0000256" key="6">
    <source>
        <dbReference type="ARBA" id="ARBA00022538"/>
    </source>
</evidence>
<dbReference type="Gene3D" id="1.10.287.630">
    <property type="entry name" value="Helix hairpin bin"/>
    <property type="match status" value="1"/>
</dbReference>
<evidence type="ECO:0000256" key="24">
    <source>
        <dbReference type="SAM" id="Phobius"/>
    </source>
</evidence>
<evidence type="ECO:0000256" key="15">
    <source>
        <dbReference type="ARBA" id="ARBA00023065"/>
    </source>
</evidence>
<dbReference type="GO" id="GO:0003254">
    <property type="term" value="P:regulation of membrane depolarization"/>
    <property type="evidence" value="ECO:0007669"/>
    <property type="project" value="TreeGrafter"/>
</dbReference>
<dbReference type="GO" id="GO:0005249">
    <property type="term" value="F:voltage-gated potassium channel activity"/>
    <property type="evidence" value="ECO:0007669"/>
    <property type="project" value="InterPro"/>
</dbReference>
<keyword evidence="27" id="KW-1185">Reference proteome</keyword>
<evidence type="ECO:0000313" key="26">
    <source>
        <dbReference type="EMBL" id="VFV23178.1"/>
    </source>
</evidence>
<evidence type="ECO:0000256" key="19">
    <source>
        <dbReference type="ARBA" id="ARBA00023286"/>
    </source>
</evidence>
<dbReference type="PANTHER" id="PTHR45689:SF11">
    <property type="entry name" value="POTASSIUM_SODIUM HYPERPOLARIZATION-ACTIVATED CYCLIC NUCLEOTIDE-GATED CHANNEL 2"/>
    <property type="match status" value="1"/>
</dbReference>
<dbReference type="GO" id="GO:0098855">
    <property type="term" value="C:HCN channel complex"/>
    <property type="evidence" value="ECO:0007669"/>
    <property type="project" value="TreeGrafter"/>
</dbReference>
<evidence type="ECO:0000256" key="4">
    <source>
        <dbReference type="ARBA" id="ARBA00022461"/>
    </source>
</evidence>
<evidence type="ECO:0000256" key="18">
    <source>
        <dbReference type="ARBA" id="ARBA00023201"/>
    </source>
</evidence>
<keyword evidence="18" id="KW-0739">Sodium transport</keyword>
<feature type="transmembrane region" description="Helical" evidence="24">
    <location>
        <begin position="50"/>
        <end position="74"/>
    </location>
</feature>
<dbReference type="CDD" id="cd00038">
    <property type="entry name" value="CAP_ED"/>
    <property type="match status" value="1"/>
</dbReference>
<evidence type="ECO:0000256" key="13">
    <source>
        <dbReference type="ARBA" id="ARBA00022989"/>
    </source>
</evidence>
<evidence type="ECO:0000256" key="22">
    <source>
        <dbReference type="ARBA" id="ARBA00036239"/>
    </source>
</evidence>
<dbReference type="GO" id="GO:0005272">
    <property type="term" value="F:sodium channel activity"/>
    <property type="evidence" value="ECO:0007669"/>
    <property type="project" value="UniProtKB-KW"/>
</dbReference>
<evidence type="ECO:0000256" key="3">
    <source>
        <dbReference type="ARBA" id="ARBA00022448"/>
    </source>
</evidence>
<evidence type="ECO:0000256" key="10">
    <source>
        <dbReference type="ARBA" id="ARBA00022826"/>
    </source>
</evidence>
<keyword evidence="4" id="KW-0894">Sodium channel</keyword>
<dbReference type="InterPro" id="IPR018490">
    <property type="entry name" value="cNMP-bd_dom_sf"/>
</dbReference>
<evidence type="ECO:0000256" key="12">
    <source>
        <dbReference type="ARBA" id="ARBA00022958"/>
    </source>
</evidence>
<dbReference type="GO" id="GO:0030552">
    <property type="term" value="F:cAMP binding"/>
    <property type="evidence" value="ECO:0007669"/>
    <property type="project" value="UniProtKB-KW"/>
</dbReference>
<keyword evidence="13 24" id="KW-1133">Transmembrane helix</keyword>
<organism evidence="26 27">
    <name type="scientific">Lynx pardinus</name>
    <name type="common">Iberian lynx</name>
    <name type="synonym">Felis pardina</name>
    <dbReference type="NCBI Taxonomy" id="191816"/>
    <lineage>
        <taxon>Eukaryota</taxon>
        <taxon>Metazoa</taxon>
        <taxon>Chordata</taxon>
        <taxon>Craniata</taxon>
        <taxon>Vertebrata</taxon>
        <taxon>Euteleostomi</taxon>
        <taxon>Mammalia</taxon>
        <taxon>Eutheria</taxon>
        <taxon>Laurasiatheria</taxon>
        <taxon>Carnivora</taxon>
        <taxon>Feliformia</taxon>
        <taxon>Felidae</taxon>
        <taxon>Felinae</taxon>
        <taxon>Lynx</taxon>
    </lineage>
</organism>
<evidence type="ECO:0000256" key="14">
    <source>
        <dbReference type="ARBA" id="ARBA00023053"/>
    </source>
</evidence>
<dbReference type="SUPFAM" id="SSF81324">
    <property type="entry name" value="Voltage-gated potassium channels"/>
    <property type="match status" value="1"/>
</dbReference>
<dbReference type="PRINTS" id="PR01463">
    <property type="entry name" value="EAGCHANLFMLY"/>
</dbReference>
<evidence type="ECO:0000259" key="25">
    <source>
        <dbReference type="PROSITE" id="PS50042"/>
    </source>
</evidence>
<evidence type="ECO:0000256" key="9">
    <source>
        <dbReference type="ARBA" id="ARBA00022741"/>
    </source>
</evidence>
<dbReference type="InterPro" id="IPR018488">
    <property type="entry name" value="cNMP-bd_CS"/>
</dbReference>
<dbReference type="GO" id="GO:0030425">
    <property type="term" value="C:dendrite"/>
    <property type="evidence" value="ECO:0007669"/>
    <property type="project" value="TreeGrafter"/>
</dbReference>
<comment type="subcellular location">
    <subcellularLocation>
        <location evidence="1">Cell membrane</location>
        <topology evidence="1">Multi-pass membrane protein</topology>
    </subcellularLocation>
</comment>
<dbReference type="AlphaFoldDB" id="A0A485MTD0"/>
<evidence type="ECO:0000256" key="23">
    <source>
        <dbReference type="SAM" id="MobiDB-lite"/>
    </source>
</evidence>
<dbReference type="Gene3D" id="1.10.287.70">
    <property type="match status" value="1"/>
</dbReference>
<feature type="compositionally biased region" description="Pro residues" evidence="23">
    <location>
        <begin position="581"/>
        <end position="593"/>
    </location>
</feature>
<feature type="domain" description="Cyclic nucleotide-binding" evidence="25">
    <location>
        <begin position="371"/>
        <end position="448"/>
    </location>
</feature>
<evidence type="ECO:0000256" key="20">
    <source>
        <dbReference type="ARBA" id="ARBA00023303"/>
    </source>
</evidence>
<evidence type="ECO:0000256" key="7">
    <source>
        <dbReference type="ARBA" id="ARBA00022566"/>
    </source>
</evidence>
<dbReference type="InterPro" id="IPR005821">
    <property type="entry name" value="Ion_trans_dom"/>
</dbReference>
<keyword evidence="7" id="KW-0116">cAMP-binding</keyword>
<feature type="transmembrane region" description="Helical" evidence="24">
    <location>
        <begin position="270"/>
        <end position="293"/>
    </location>
</feature>
<keyword evidence="11" id="KW-0851">Voltage-gated channel</keyword>
<evidence type="ECO:0000256" key="5">
    <source>
        <dbReference type="ARBA" id="ARBA00022475"/>
    </source>
</evidence>
<dbReference type="EMBL" id="CAAGRJ010005194">
    <property type="protein sequence ID" value="VFV23178.1"/>
    <property type="molecule type" value="Genomic_DNA"/>
</dbReference>
<dbReference type="SUPFAM" id="SSF51206">
    <property type="entry name" value="cAMP-binding domain-like"/>
    <property type="match status" value="1"/>
</dbReference>
<dbReference type="InterPro" id="IPR014710">
    <property type="entry name" value="RmlC-like_jellyroll"/>
</dbReference>
<keyword evidence="20" id="KW-0407">Ion channel</keyword>
<protein>
    <submittedName>
        <fullName evidence="26">Hyperpolarization-cyclic nucleotide-gated</fullName>
    </submittedName>
</protein>
<accession>A0A485MTD0</accession>
<evidence type="ECO:0000256" key="17">
    <source>
        <dbReference type="ARBA" id="ARBA00023149"/>
    </source>
</evidence>
<feature type="region of interest" description="Disordered" evidence="23">
    <location>
        <begin position="575"/>
        <end position="600"/>
    </location>
</feature>
<evidence type="ECO:0000256" key="1">
    <source>
        <dbReference type="ARBA" id="ARBA00004651"/>
    </source>
</evidence>
<reference evidence="26 27" key="1">
    <citation type="submission" date="2019-01" db="EMBL/GenBank/DDBJ databases">
        <authorList>
            <person name="Alioto T."/>
            <person name="Alioto T."/>
        </authorList>
    </citation>
    <scope>NUCLEOTIDE SEQUENCE [LARGE SCALE GENOMIC DNA]</scope>
</reference>
<keyword evidence="12" id="KW-0630">Potassium</keyword>
<evidence type="ECO:0000313" key="27">
    <source>
        <dbReference type="Proteomes" id="UP000386466"/>
    </source>
</evidence>
<dbReference type="PANTHER" id="PTHR45689">
    <property type="entry name" value="I[[H]] CHANNEL, ISOFORM E"/>
    <property type="match status" value="1"/>
</dbReference>
<dbReference type="InterPro" id="IPR000595">
    <property type="entry name" value="cNMP-bd_dom"/>
</dbReference>
<proteinExistence type="inferred from homology"/>
<dbReference type="Proteomes" id="UP000386466">
    <property type="component" value="Unassembled WGS sequence"/>
</dbReference>
<dbReference type="FunFam" id="1.10.287.630:FF:000002">
    <property type="entry name" value="Potassium/sodium hyperpolarization-activated cyclic nucleotide-gated channel 4"/>
    <property type="match status" value="1"/>
</dbReference>
<evidence type="ECO:0000256" key="16">
    <source>
        <dbReference type="ARBA" id="ARBA00023136"/>
    </source>
</evidence>
<dbReference type="InterPro" id="IPR003938">
    <property type="entry name" value="K_chnl_volt-dep_EAG/ELK/ERG"/>
</dbReference>